<dbReference type="InterPro" id="IPR036555">
    <property type="entry name" value="NusA_N_sf"/>
</dbReference>
<dbReference type="FunFam" id="3.30.300.20:FF:000005">
    <property type="entry name" value="Transcription termination/antitermination protein NusA"/>
    <property type="match status" value="1"/>
</dbReference>
<evidence type="ECO:0000256" key="2">
    <source>
        <dbReference type="ARBA" id="ARBA00022490"/>
    </source>
</evidence>
<dbReference type="SUPFAM" id="SSF69705">
    <property type="entry name" value="Transcription factor NusA, N-terminal domain"/>
    <property type="match status" value="1"/>
</dbReference>
<dbReference type="CDD" id="cd02134">
    <property type="entry name" value="KH-II_NusA_rpt1"/>
    <property type="match status" value="1"/>
</dbReference>
<dbReference type="SMART" id="SM00316">
    <property type="entry name" value="S1"/>
    <property type="match status" value="1"/>
</dbReference>
<dbReference type="PROSITE" id="PS50126">
    <property type="entry name" value="S1"/>
    <property type="match status" value="1"/>
</dbReference>
<dbReference type="InterPro" id="IPR025249">
    <property type="entry name" value="TF_NusA_KH_1st"/>
</dbReference>
<evidence type="ECO:0000256" key="1">
    <source>
        <dbReference type="ARBA" id="ARBA00022472"/>
    </source>
</evidence>
<dbReference type="InterPro" id="IPR015946">
    <property type="entry name" value="KH_dom-like_a/b"/>
</dbReference>
<dbReference type="InterPro" id="IPR009019">
    <property type="entry name" value="KH_sf_prok-type"/>
</dbReference>
<evidence type="ECO:0000259" key="7">
    <source>
        <dbReference type="PROSITE" id="PS50126"/>
    </source>
</evidence>
<dbReference type="InterPro" id="IPR010995">
    <property type="entry name" value="DNA_repair_Rad51/TF_NusA_a-hlx"/>
</dbReference>
<dbReference type="Gene3D" id="3.30.300.20">
    <property type="match status" value="2"/>
</dbReference>
<keyword evidence="6" id="KW-0804">Transcription</keyword>
<dbReference type="InterPro" id="IPR030842">
    <property type="entry name" value="TF_NusA_bacterial"/>
</dbReference>
<name>A0A0F9B033_9ZZZZ</name>
<dbReference type="SMART" id="SM00278">
    <property type="entry name" value="HhH1"/>
    <property type="match status" value="2"/>
</dbReference>
<dbReference type="SUPFAM" id="SSF47794">
    <property type="entry name" value="Rad51 N-terminal domain-like"/>
    <property type="match status" value="1"/>
</dbReference>
<dbReference type="GO" id="GO:0003723">
    <property type="term" value="F:RNA binding"/>
    <property type="evidence" value="ECO:0007669"/>
    <property type="project" value="UniProtKB-KW"/>
</dbReference>
<dbReference type="Pfam" id="PF08529">
    <property type="entry name" value="NusA_N"/>
    <property type="match status" value="1"/>
</dbReference>
<dbReference type="Pfam" id="PF13184">
    <property type="entry name" value="KH_NusA_1st"/>
    <property type="match status" value="1"/>
</dbReference>
<dbReference type="InterPro" id="IPR004087">
    <property type="entry name" value="KH_dom"/>
</dbReference>
<keyword evidence="5" id="KW-0805">Transcription regulation</keyword>
<dbReference type="InterPro" id="IPR013735">
    <property type="entry name" value="TF_NusA_N"/>
</dbReference>
<dbReference type="Gene3D" id="1.10.150.20">
    <property type="entry name" value="5' to 3' exonuclease, C-terminal subdomain"/>
    <property type="match status" value="1"/>
</dbReference>
<dbReference type="PANTHER" id="PTHR22648">
    <property type="entry name" value="TRANSCRIPTION TERMINATION FACTOR NUSA"/>
    <property type="match status" value="1"/>
</dbReference>
<gene>
    <name evidence="8" type="ORF">LCGC14_2588940</name>
</gene>
<reference evidence="8" key="1">
    <citation type="journal article" date="2015" name="Nature">
        <title>Complex archaea that bridge the gap between prokaryotes and eukaryotes.</title>
        <authorList>
            <person name="Spang A."/>
            <person name="Saw J.H."/>
            <person name="Jorgensen S.L."/>
            <person name="Zaremba-Niedzwiedzka K."/>
            <person name="Martijn J."/>
            <person name="Lind A.E."/>
            <person name="van Eijk R."/>
            <person name="Schleper C."/>
            <person name="Guy L."/>
            <person name="Ettema T.J."/>
        </authorList>
    </citation>
    <scope>NUCLEOTIDE SEQUENCE</scope>
</reference>
<dbReference type="GO" id="GO:0005829">
    <property type="term" value="C:cytosol"/>
    <property type="evidence" value="ECO:0007669"/>
    <property type="project" value="TreeGrafter"/>
</dbReference>
<protein>
    <recommendedName>
        <fullName evidence="7">S1 motif domain-containing protein</fullName>
    </recommendedName>
</protein>
<dbReference type="FunFam" id="2.40.50.140:FF:000058">
    <property type="entry name" value="Transcription termination/antitermination protein NusA"/>
    <property type="match status" value="1"/>
</dbReference>
<dbReference type="InterPro" id="IPR003583">
    <property type="entry name" value="Hlx-hairpin-Hlx_DNA-bd_motif"/>
</dbReference>
<dbReference type="InterPro" id="IPR003029">
    <property type="entry name" value="S1_domain"/>
</dbReference>
<evidence type="ECO:0000256" key="6">
    <source>
        <dbReference type="ARBA" id="ARBA00023163"/>
    </source>
</evidence>
<dbReference type="PANTHER" id="PTHR22648:SF0">
    <property type="entry name" value="TRANSCRIPTION TERMINATION_ANTITERMINATION PROTEIN NUSA"/>
    <property type="match status" value="1"/>
</dbReference>
<dbReference type="GO" id="GO:0003700">
    <property type="term" value="F:DNA-binding transcription factor activity"/>
    <property type="evidence" value="ECO:0007669"/>
    <property type="project" value="InterPro"/>
</dbReference>
<dbReference type="SUPFAM" id="SSF54814">
    <property type="entry name" value="Prokaryotic type KH domain (KH-domain type II)"/>
    <property type="match status" value="2"/>
</dbReference>
<dbReference type="GO" id="GO:0006281">
    <property type="term" value="P:DNA repair"/>
    <property type="evidence" value="ECO:0007669"/>
    <property type="project" value="InterPro"/>
</dbReference>
<evidence type="ECO:0000256" key="3">
    <source>
        <dbReference type="ARBA" id="ARBA00022814"/>
    </source>
</evidence>
<dbReference type="NCBIfam" id="TIGR01953">
    <property type="entry name" value="NusA"/>
    <property type="match status" value="1"/>
</dbReference>
<sequence length="407" mass="44996">MFIADVKRVIEEVSRNKGIDREILIQALEEALRSAARKKFGGKIDIEVQYSEESGEIEVFQFKDVMEEITEPDLQIGFEEARILDPNCEIGDSIGTKMDTSTFGRIAAQSAKQVIIQKMKDAERDAVYSSFINRKGEIINGIVQRVDRGDIIVNLGQTEGVLPTRDQIPKETYRRGDRLRAYILDVLHDTRGPQIVLTRTHAEFLINLFKTEVPEISEGIVKIMGASREPGSRAKISVASNDSDIDPVGACVGMKGSRVQAVVQELRGEKIDIISWHVDAAKFVCSALAPADISRVIIDEANRSMEVIVPDESLSVAIGKRGQNVRLASRLTGWHLDVTSESRYSQAMKDGYDSLIALPGIGVSSADALYEKGFFSVEELSQSTVEDLIQIRGIAEDKAKKLIETAK</sequence>
<keyword evidence="4" id="KW-0694">RNA-binding</keyword>
<dbReference type="CDD" id="cd22529">
    <property type="entry name" value="KH-II_NusA_rpt2"/>
    <property type="match status" value="1"/>
</dbReference>
<dbReference type="GO" id="GO:0006353">
    <property type="term" value="P:DNA-templated transcription termination"/>
    <property type="evidence" value="ECO:0007669"/>
    <property type="project" value="UniProtKB-KW"/>
</dbReference>
<feature type="domain" description="S1 motif" evidence="7">
    <location>
        <begin position="136"/>
        <end position="200"/>
    </location>
</feature>
<dbReference type="CDD" id="cd04455">
    <property type="entry name" value="S1_NusA"/>
    <property type="match status" value="1"/>
</dbReference>
<dbReference type="InterPro" id="IPR010213">
    <property type="entry name" value="TF_NusA"/>
</dbReference>
<dbReference type="GO" id="GO:0000166">
    <property type="term" value="F:nucleotide binding"/>
    <property type="evidence" value="ECO:0007669"/>
    <property type="project" value="InterPro"/>
</dbReference>
<dbReference type="EMBL" id="LAZR01043410">
    <property type="protein sequence ID" value="KKL07147.1"/>
    <property type="molecule type" value="Genomic_DNA"/>
</dbReference>
<evidence type="ECO:0000256" key="4">
    <source>
        <dbReference type="ARBA" id="ARBA00022884"/>
    </source>
</evidence>
<dbReference type="Pfam" id="PF26594">
    <property type="entry name" value="KH_NusA_2nd"/>
    <property type="match status" value="1"/>
</dbReference>
<dbReference type="HAMAP" id="MF_00945_B">
    <property type="entry name" value="NusA_B"/>
    <property type="match status" value="1"/>
</dbReference>
<evidence type="ECO:0000313" key="8">
    <source>
        <dbReference type="EMBL" id="KKL07147.1"/>
    </source>
</evidence>
<dbReference type="GO" id="GO:0003677">
    <property type="term" value="F:DNA binding"/>
    <property type="evidence" value="ECO:0007669"/>
    <property type="project" value="InterPro"/>
</dbReference>
<dbReference type="Gene3D" id="3.30.1480.10">
    <property type="entry name" value="NusA, N-terminal domain"/>
    <property type="match status" value="1"/>
</dbReference>
<dbReference type="InterPro" id="IPR012340">
    <property type="entry name" value="NA-bd_OB-fold"/>
</dbReference>
<dbReference type="Pfam" id="PF00575">
    <property type="entry name" value="S1"/>
    <property type="match status" value="1"/>
</dbReference>
<feature type="non-terminal residue" evidence="8">
    <location>
        <position position="407"/>
    </location>
</feature>
<comment type="caution">
    <text evidence="8">The sequence shown here is derived from an EMBL/GenBank/DDBJ whole genome shotgun (WGS) entry which is preliminary data.</text>
</comment>
<organism evidence="8">
    <name type="scientific">marine sediment metagenome</name>
    <dbReference type="NCBI Taxonomy" id="412755"/>
    <lineage>
        <taxon>unclassified sequences</taxon>
        <taxon>metagenomes</taxon>
        <taxon>ecological metagenomes</taxon>
    </lineage>
</organism>
<evidence type="ECO:0000256" key="5">
    <source>
        <dbReference type="ARBA" id="ARBA00023015"/>
    </source>
</evidence>
<dbReference type="SMART" id="SM00322">
    <property type="entry name" value="KH"/>
    <property type="match status" value="2"/>
</dbReference>
<keyword evidence="2" id="KW-0963">Cytoplasm</keyword>
<dbReference type="AlphaFoldDB" id="A0A0F9B033"/>
<dbReference type="Pfam" id="PF14520">
    <property type="entry name" value="HHH_5"/>
    <property type="match status" value="1"/>
</dbReference>
<keyword evidence="1" id="KW-0806">Transcription termination</keyword>
<dbReference type="InterPro" id="IPR058582">
    <property type="entry name" value="KH_NusA_2nd"/>
</dbReference>
<dbReference type="Gene3D" id="2.40.50.140">
    <property type="entry name" value="Nucleic acid-binding proteins"/>
    <property type="match status" value="1"/>
</dbReference>
<keyword evidence="3" id="KW-0889">Transcription antitermination</keyword>
<dbReference type="GO" id="GO:0031564">
    <property type="term" value="P:transcription antitermination"/>
    <property type="evidence" value="ECO:0007669"/>
    <property type="project" value="UniProtKB-KW"/>
</dbReference>
<accession>A0A0F9B033</accession>
<dbReference type="SUPFAM" id="SSF50249">
    <property type="entry name" value="Nucleic acid-binding proteins"/>
    <property type="match status" value="1"/>
</dbReference>
<proteinExistence type="inferred from homology"/>
<dbReference type="PROSITE" id="PS50084">
    <property type="entry name" value="KH_TYPE_1"/>
    <property type="match status" value="1"/>
</dbReference>
<dbReference type="FunFam" id="3.30.300.20:FF:000002">
    <property type="entry name" value="Transcription termination/antitermination protein NusA"/>
    <property type="match status" value="1"/>
</dbReference>